<dbReference type="AlphaFoldDB" id="A0A0F8ZT20"/>
<name>A0A0F8ZT20_9ZZZZ</name>
<gene>
    <name evidence="1" type="ORF">LCGC14_2656940</name>
</gene>
<accession>A0A0F8ZT20</accession>
<protein>
    <recommendedName>
        <fullName evidence="2">DUF1643 domain-containing protein</fullName>
    </recommendedName>
</protein>
<comment type="caution">
    <text evidence="1">The sequence shown here is derived from an EMBL/GenBank/DDBJ whole genome shotgun (WGS) entry which is preliminary data.</text>
</comment>
<evidence type="ECO:0008006" key="2">
    <source>
        <dbReference type="Google" id="ProtNLM"/>
    </source>
</evidence>
<dbReference type="Pfam" id="PF07799">
    <property type="entry name" value="DUF1643"/>
    <property type="match status" value="1"/>
</dbReference>
<dbReference type="EMBL" id="LAZR01046233">
    <property type="protein sequence ID" value="KKK97017.1"/>
    <property type="molecule type" value="Genomic_DNA"/>
</dbReference>
<feature type="non-terminal residue" evidence="1">
    <location>
        <position position="1"/>
    </location>
</feature>
<dbReference type="InterPro" id="IPR012441">
    <property type="entry name" value="DUF1643"/>
</dbReference>
<reference evidence="1" key="1">
    <citation type="journal article" date="2015" name="Nature">
        <title>Complex archaea that bridge the gap between prokaryotes and eukaryotes.</title>
        <authorList>
            <person name="Spang A."/>
            <person name="Saw J.H."/>
            <person name="Jorgensen S.L."/>
            <person name="Zaremba-Niedzwiedzka K."/>
            <person name="Martijn J."/>
            <person name="Lind A.E."/>
            <person name="van Eijk R."/>
            <person name="Schleper C."/>
            <person name="Guy L."/>
            <person name="Ettema T.J."/>
        </authorList>
    </citation>
    <scope>NUCLEOTIDE SEQUENCE</scope>
</reference>
<proteinExistence type="predicted"/>
<sequence>PTTVQCLKRVIKAGYGSYEAVNLFALVSTYPDVLRTHANPIGPENDNYIQRAVSSADLIVVAWGNDGQLRNRHHTVLDGCLKGLSLYCLGQNRNGMPRFPLRVPYKQGFVPYDPRHINRRNR</sequence>
<organism evidence="1">
    <name type="scientific">marine sediment metagenome</name>
    <dbReference type="NCBI Taxonomy" id="412755"/>
    <lineage>
        <taxon>unclassified sequences</taxon>
        <taxon>metagenomes</taxon>
        <taxon>ecological metagenomes</taxon>
    </lineage>
</organism>
<evidence type="ECO:0000313" key="1">
    <source>
        <dbReference type="EMBL" id="KKK97017.1"/>
    </source>
</evidence>